<feature type="binding site" evidence="2">
    <location>
        <position position="114"/>
    </location>
    <ligand>
        <name>Mg(2+)</name>
        <dbReference type="ChEBI" id="CHEBI:18420"/>
        <note>catalytic</note>
    </ligand>
</feature>
<dbReference type="EMBL" id="SIRS01000003">
    <property type="protein sequence ID" value="TBN16632.1"/>
    <property type="molecule type" value="Genomic_DNA"/>
</dbReference>
<gene>
    <name evidence="5" type="ORF">EYD46_08330</name>
</gene>
<dbReference type="SUPFAM" id="SSF54060">
    <property type="entry name" value="His-Me finger endonucleases"/>
    <property type="match status" value="1"/>
</dbReference>
<dbReference type="Pfam" id="PF01223">
    <property type="entry name" value="Endonuclease_NS"/>
    <property type="match status" value="1"/>
</dbReference>
<dbReference type="GO" id="GO:0004521">
    <property type="term" value="F:RNA endonuclease activity"/>
    <property type="evidence" value="ECO:0007669"/>
    <property type="project" value="TreeGrafter"/>
</dbReference>
<dbReference type="AlphaFoldDB" id="A0A4Q9FQ95"/>
<dbReference type="SMART" id="SM00477">
    <property type="entry name" value="NUC"/>
    <property type="match status" value="1"/>
</dbReference>
<evidence type="ECO:0000259" key="3">
    <source>
        <dbReference type="SMART" id="SM00477"/>
    </source>
</evidence>
<dbReference type="OrthoDB" id="9811262at2"/>
<dbReference type="InterPro" id="IPR040255">
    <property type="entry name" value="Non-specific_endonuclease"/>
</dbReference>
<dbReference type="GO" id="GO:0046872">
    <property type="term" value="F:metal ion binding"/>
    <property type="evidence" value="ECO:0007669"/>
    <property type="project" value="UniProtKB-KW"/>
</dbReference>
<comment type="caution">
    <text evidence="5">The sequence shown here is derived from an EMBL/GenBank/DDBJ whole genome shotgun (WGS) entry which is preliminary data.</text>
</comment>
<dbReference type="GO" id="GO:0003676">
    <property type="term" value="F:nucleic acid binding"/>
    <property type="evidence" value="ECO:0007669"/>
    <property type="project" value="InterPro"/>
</dbReference>
<dbReference type="Proteomes" id="UP000292372">
    <property type="component" value="Unassembled WGS sequence"/>
</dbReference>
<keyword evidence="5" id="KW-0540">Nuclease</keyword>
<dbReference type="CDD" id="cd00091">
    <property type="entry name" value="NUC"/>
    <property type="match status" value="1"/>
</dbReference>
<dbReference type="PANTHER" id="PTHR13966">
    <property type="entry name" value="ENDONUCLEASE RELATED"/>
    <property type="match status" value="1"/>
</dbReference>
<proteinExistence type="predicted"/>
<keyword evidence="2" id="KW-0479">Metal-binding</keyword>
<evidence type="ECO:0000313" key="6">
    <source>
        <dbReference type="Proteomes" id="UP000292372"/>
    </source>
</evidence>
<dbReference type="SMART" id="SM00892">
    <property type="entry name" value="Endonuclease_NS"/>
    <property type="match status" value="1"/>
</dbReference>
<feature type="domain" description="DNA/RNA non-specific endonuclease/pyrophosphatase/phosphodiesterase" evidence="4">
    <location>
        <begin position="22"/>
        <end position="225"/>
    </location>
</feature>
<dbReference type="PANTHER" id="PTHR13966:SF5">
    <property type="entry name" value="ENDONUCLEASE G, MITOCHONDRIAL"/>
    <property type="match status" value="1"/>
</dbReference>
<dbReference type="Gene3D" id="3.40.570.10">
    <property type="entry name" value="Extracellular Endonuclease, subunit A"/>
    <property type="match status" value="1"/>
</dbReference>
<evidence type="ECO:0000256" key="2">
    <source>
        <dbReference type="PIRSR" id="PIRSR640255-2"/>
    </source>
</evidence>
<evidence type="ECO:0000256" key="1">
    <source>
        <dbReference type="PIRSR" id="PIRSR640255-1"/>
    </source>
</evidence>
<dbReference type="RefSeq" id="WP_130936613.1">
    <property type="nucleotide sequence ID" value="NZ_BMEE01000002.1"/>
</dbReference>
<dbReference type="InterPro" id="IPR044929">
    <property type="entry name" value="DNA/RNA_non-sp_Endonuclease_sf"/>
</dbReference>
<keyword evidence="6" id="KW-1185">Reference proteome</keyword>
<accession>A0A4Q9FQ95</accession>
<dbReference type="InterPro" id="IPR001604">
    <property type="entry name" value="Endo_G_ENPP1-like_dom"/>
</dbReference>
<dbReference type="GO" id="GO:0000014">
    <property type="term" value="F:single-stranded DNA endodeoxyribonuclease activity"/>
    <property type="evidence" value="ECO:0007669"/>
    <property type="project" value="TreeGrafter"/>
</dbReference>
<organism evidence="5 6">
    <name type="scientific">Hyunsoonleella pacifica</name>
    <dbReference type="NCBI Taxonomy" id="1080224"/>
    <lineage>
        <taxon>Bacteria</taxon>
        <taxon>Pseudomonadati</taxon>
        <taxon>Bacteroidota</taxon>
        <taxon>Flavobacteriia</taxon>
        <taxon>Flavobacteriales</taxon>
        <taxon>Flavobacteriaceae</taxon>
    </lineage>
</organism>
<reference evidence="5 6" key="1">
    <citation type="journal article" date="2015" name="Int. J. Syst. Evol. Microbiol.">
        <title>Hyunsoonleella pacifica sp. nov., isolated from seawater of South Pacific Gyre.</title>
        <authorList>
            <person name="Gao X."/>
            <person name="Zhang Z."/>
            <person name="Dai X."/>
            <person name="Zhang X.H."/>
        </authorList>
    </citation>
    <scope>NUCLEOTIDE SEQUENCE [LARGE SCALE GENOMIC DNA]</scope>
    <source>
        <strain evidence="5 6">SW033</strain>
    </source>
</reference>
<dbReference type="InterPro" id="IPR044925">
    <property type="entry name" value="His-Me_finger_sf"/>
</dbReference>
<name>A0A4Q9FQ95_9FLAO</name>
<protein>
    <submittedName>
        <fullName evidence="5">DNA/RNA endonuclease G</fullName>
    </submittedName>
</protein>
<dbReference type="InterPro" id="IPR020821">
    <property type="entry name" value="ENPP1-3/EXOG-like_nuc-like"/>
</dbReference>
<keyword evidence="5" id="KW-0378">Hydrolase</keyword>
<evidence type="ECO:0000313" key="5">
    <source>
        <dbReference type="EMBL" id="TBN16632.1"/>
    </source>
</evidence>
<feature type="active site" description="Proton acceptor" evidence="1">
    <location>
        <position position="83"/>
    </location>
</feature>
<feature type="domain" description="ENPP1-3/EXOG-like endonuclease/phosphodiesterase" evidence="3">
    <location>
        <begin position="23"/>
        <end position="225"/>
    </location>
</feature>
<keyword evidence="5" id="KW-0255">Endonuclease</keyword>
<evidence type="ECO:0000259" key="4">
    <source>
        <dbReference type="SMART" id="SM00892"/>
    </source>
</evidence>
<sequence>MNTKNLKRETRYGLPEADQILYNRHYVLGYSYYFRQAKWALEIVDPDMTHVVRKDYFRSDYRIPEKFRADKDVYVNSGFNRGHLVASANQIETEIQNSETFLLSNMCPQVPEFNSGIWKKLEDAVRHLDSDKKVFETYVISGPLFYFDQEVVMIGDDNPKIDVSLPIPHAFFKSVLTERNTGTFNMWSFIIPNKKTNAPLEDFLVETSKVEKVSGLFLWDTLKGTNIMNKKNRIKKMWKL</sequence>